<evidence type="ECO:0000256" key="9">
    <source>
        <dbReference type="ARBA" id="ARBA00022475"/>
    </source>
</evidence>
<dbReference type="Gene3D" id="2.60.40.150">
    <property type="entry name" value="C2 domain"/>
    <property type="match status" value="1"/>
</dbReference>
<evidence type="ECO:0000259" key="32">
    <source>
        <dbReference type="PROSITE" id="PS50004"/>
    </source>
</evidence>
<dbReference type="CDD" id="cd11995">
    <property type="entry name" value="SH3_Intersectin1_5"/>
    <property type="match status" value="1"/>
</dbReference>
<evidence type="ECO:0000256" key="21">
    <source>
        <dbReference type="ARBA" id="ARBA00023136"/>
    </source>
</evidence>
<evidence type="ECO:0000256" key="16">
    <source>
        <dbReference type="ARBA" id="ARBA00022753"/>
    </source>
</evidence>
<dbReference type="PROSITE" id="PS50004">
    <property type="entry name" value="C2"/>
    <property type="match status" value="1"/>
</dbReference>
<feature type="domain" description="EH" evidence="34">
    <location>
        <begin position="189"/>
        <end position="278"/>
    </location>
</feature>
<feature type="domain" description="PH" evidence="31">
    <location>
        <begin position="1286"/>
        <end position="1395"/>
    </location>
</feature>
<dbReference type="Pfam" id="PF16652">
    <property type="entry name" value="PH_13"/>
    <property type="match status" value="1"/>
</dbReference>
<dbReference type="GO" id="GO:0045202">
    <property type="term" value="C:synapse"/>
    <property type="evidence" value="ECO:0007669"/>
    <property type="project" value="UniProtKB-SubCell"/>
</dbReference>
<dbReference type="InterPro" id="IPR001849">
    <property type="entry name" value="PH_domain"/>
</dbReference>
<dbReference type="GO" id="GO:0006887">
    <property type="term" value="P:exocytosis"/>
    <property type="evidence" value="ECO:0007669"/>
    <property type="project" value="UniProtKB-KW"/>
</dbReference>
<feature type="compositionally biased region" description="Pro residues" evidence="29">
    <location>
        <begin position="581"/>
        <end position="596"/>
    </location>
</feature>
<dbReference type="SUPFAM" id="SSF50044">
    <property type="entry name" value="SH3-domain"/>
    <property type="match status" value="5"/>
</dbReference>
<evidence type="ECO:0000256" key="22">
    <source>
        <dbReference type="ARBA" id="ARBA00023176"/>
    </source>
</evidence>
<evidence type="ECO:0000256" key="8">
    <source>
        <dbReference type="ARBA" id="ARBA00022448"/>
    </source>
</evidence>
<reference evidence="36" key="1">
    <citation type="submission" date="2025-08" db="UniProtKB">
        <authorList>
            <consortium name="Ensembl"/>
        </authorList>
    </citation>
    <scope>IDENTIFICATION</scope>
</reference>
<evidence type="ECO:0000256" key="20">
    <source>
        <dbReference type="ARBA" id="ARBA00023054"/>
    </source>
</evidence>
<keyword evidence="18" id="KW-0653">Protein transport</keyword>
<keyword evidence="23" id="KW-0539">Nucleus</keyword>
<evidence type="ECO:0000256" key="18">
    <source>
        <dbReference type="ARBA" id="ARBA00022927"/>
    </source>
</evidence>
<sequence length="1545" mass="175260">MAQFPTPFGGGLDAWGISLDERAKHDQQFVSLAPSPAGYITGDQARNFFLQSGLPPPILAQIWALADMNNDGKMDMHEFSIAMKLIKLKLQGHPLPPSLPPSMKQPPLTLPPPPTAPFGVMPGLPAVPPLPMPPMPGVGMSPPLVSSVPPSVPPLANGAPMTDIVSPPLHLSAPVPPQPPTDWAVPSSSRLKYRQLFNSHDKMMSGHLTGPQARTILMQSSLPQTSLASIWNLSDIDQDGKLTAEEFILAMHLIDMAMSGLPLPPILPPDFIPPTFRYNPLPPLLSVTFEDRKRENFERGNLELEKRRQALLELQRKEQERLAALEREEQERKERERLEQERRRQQELEKQLERQREMERQREEERRKEIERREAAKREMERQRQLEWERNRRQELLTQRNREQENIVLLKARKKTLELELEALNDKKSQLEGKLQDIRFRLSAQRHEIESTNKTREVRIAEITHLQQQLQDSQQWLGRLIPDKQCLNEQLKQVQQNRDSLSSLQKALEVKESSRQQLREQLDTVERETRSKLLEIDAFNTQLKGGSVDQMLLDCLSALLACLQRIDVYLQVSLLPPLPPPLPPRPPPRAPPPQPPYHSSASFEGLVKASHAVLPLEEKDVTLSCVPNSQPRLLPADKIPVTGFNQDKVKVVFYRALYPFDARSHDEITITPGDIVMVDESQTGEPGWLGGELKGKTGWFPANYAEKIPETEVPMSLRASAATTGAAPKLASRTSLPSLTLFLSHSPFLSLALCFTPPLSSSISQGEKVEGLQAQALYPWRAKKDNHLNFNKSHVITVLEQQDMWWFGEVQGQRGWFPKSYVKLISGPVRKHEETLLLRCCVFPEYIAMYTYESNEQGDLTFQQGDVIVVTKKEGDWWTGVVSGKTGVFPSNYVKPKDSEGLGPAGKTGSLGKKPEIAQVIAPYTATGAEQLTLAPGQLILIRKKNPGGWWEGELQARGKKRQIGWFPANYVKLLSPSTTVCQVIGMYDYVAQNDDELPFGKGQIINVLSREDPDWWKGELNGSVGLFPSNYVKLTTDTDPSQQWCADLHLLDMLTPVERKRQGYTHELIVTEENYVNDLQLVTEVFQKPLLESELLTEKEVAMIFVNWKELIMCNIKLLKALRVRKKMSGERMPVKMIGDILTAQLPHMQPYIRFCSCQLNGATLIQQKTDEVPEFKDFVKRLAMDPGCKGMPLSSFLLKPMQRVTRYPLIIKNILENTPEAHPDHSHLKQALEKAEELCSQVNEGVREKENSDRLEWIQAHVQCEGLSEQLVFNSVTNCLGPRKFLHSGKLYKAKSNKELYGFLFNDFLLLTQIIKPLGFSGCDKVFSAKSHLQYRMYKTPIFLNEVLVKLPTDPSGDEPIFHISHIDRVYTIRAESINERTAWVQKIKAASELFIETEKKKREKAYLVRSQRATGIGRLMVNIVEGIELKPCRSHGKSNPYCEVTMGSQCHITKTLQDTLNPKWNSNCQFFIKDLEQDVLCVTVFERDQFSPDDFLGRTEIRLADIKKDQGSKGPITKRLLLHEVPTGEIVVRLDLQLFEEP</sequence>
<dbReference type="FunFam" id="2.30.30.40:FF:000122">
    <property type="entry name" value="intersectin-1 isoform X2"/>
    <property type="match status" value="1"/>
</dbReference>
<dbReference type="GO" id="GO:0005635">
    <property type="term" value="C:nuclear envelope"/>
    <property type="evidence" value="ECO:0007669"/>
    <property type="project" value="UniProtKB-SubCell"/>
</dbReference>
<dbReference type="SMART" id="SM00233">
    <property type="entry name" value="PH"/>
    <property type="match status" value="1"/>
</dbReference>
<feature type="domain" description="DH" evidence="33">
    <location>
        <begin position="1061"/>
        <end position="1247"/>
    </location>
</feature>
<dbReference type="Proteomes" id="UP000694557">
    <property type="component" value="Unassembled WGS sequence"/>
</dbReference>
<name>A0A8C7M7K3_ONCKI</name>
<dbReference type="GO" id="GO:0030027">
    <property type="term" value="C:lamellipodium"/>
    <property type="evidence" value="ECO:0007669"/>
    <property type="project" value="UniProtKB-SubCell"/>
</dbReference>
<dbReference type="InterPro" id="IPR000261">
    <property type="entry name" value="EH_dom"/>
</dbReference>
<dbReference type="FunFam" id="2.30.30.40:FF:000024">
    <property type="entry name" value="Intersectin 1"/>
    <property type="match status" value="1"/>
</dbReference>
<dbReference type="Ensembl" id="ENSOKIT00005035340.1">
    <property type="protein sequence ID" value="ENSOKIP00005033473.1"/>
    <property type="gene ID" value="ENSOKIG00005013142.1"/>
</dbReference>
<dbReference type="CDD" id="cd00052">
    <property type="entry name" value="EH"/>
    <property type="match status" value="2"/>
</dbReference>
<evidence type="ECO:0000256" key="25">
    <source>
        <dbReference type="ARBA" id="ARBA00034102"/>
    </source>
</evidence>
<dbReference type="GO" id="GO:0043005">
    <property type="term" value="C:neuron projection"/>
    <property type="evidence" value="ECO:0007669"/>
    <property type="project" value="UniProtKB-KW"/>
</dbReference>
<dbReference type="GO" id="GO:0055037">
    <property type="term" value="C:recycling endosome"/>
    <property type="evidence" value="ECO:0007669"/>
    <property type="project" value="UniProtKB-SubCell"/>
</dbReference>
<dbReference type="PROSITE" id="PS50002">
    <property type="entry name" value="SH3"/>
    <property type="match status" value="5"/>
</dbReference>
<evidence type="ECO:0000256" key="28">
    <source>
        <dbReference type="SAM" id="Coils"/>
    </source>
</evidence>
<evidence type="ECO:0000256" key="27">
    <source>
        <dbReference type="PROSITE-ProRule" id="PRU00192"/>
    </source>
</evidence>
<reference evidence="36" key="2">
    <citation type="submission" date="2025-09" db="UniProtKB">
        <authorList>
            <consortium name="Ensembl"/>
        </authorList>
    </citation>
    <scope>IDENTIFICATION</scope>
</reference>
<evidence type="ECO:0000259" key="30">
    <source>
        <dbReference type="PROSITE" id="PS50002"/>
    </source>
</evidence>
<evidence type="ECO:0000256" key="24">
    <source>
        <dbReference type="ARBA" id="ARBA00023273"/>
    </source>
</evidence>
<dbReference type="CDD" id="cd11987">
    <property type="entry name" value="SH3_Intersectin1_1"/>
    <property type="match status" value="1"/>
</dbReference>
<dbReference type="Gene3D" id="1.10.238.10">
    <property type="entry name" value="EF-hand"/>
    <property type="match status" value="2"/>
</dbReference>
<dbReference type="PROSITE" id="PS50003">
    <property type="entry name" value="PH_DOMAIN"/>
    <property type="match status" value="1"/>
</dbReference>
<evidence type="ECO:0000256" key="11">
    <source>
        <dbReference type="ARBA" id="ARBA00022490"/>
    </source>
</evidence>
<keyword evidence="14" id="KW-0479">Metal-binding</keyword>
<keyword evidence="16" id="KW-0967">Endosome</keyword>
<keyword evidence="17" id="KW-0106">Calcium</keyword>
<keyword evidence="13" id="KW-0771">Synaptosome</keyword>
<dbReference type="Gene3D" id="2.30.29.30">
    <property type="entry name" value="Pleckstrin-homology domain (PH domain)/Phosphotyrosine-binding domain (PTB)"/>
    <property type="match status" value="1"/>
</dbReference>
<dbReference type="Pfam" id="PF00621">
    <property type="entry name" value="RhoGEF"/>
    <property type="match status" value="1"/>
</dbReference>
<dbReference type="Pfam" id="PF07653">
    <property type="entry name" value="SH3_2"/>
    <property type="match status" value="2"/>
</dbReference>
<dbReference type="CDD" id="cd11993">
    <property type="entry name" value="SH3_Intersectin1_4"/>
    <property type="match status" value="1"/>
</dbReference>
<dbReference type="FunFam" id="2.30.29.30:FF:000069">
    <property type="entry name" value="Intersectin 1"/>
    <property type="match status" value="1"/>
</dbReference>
<feature type="region of interest" description="Disordered" evidence="29">
    <location>
        <begin position="350"/>
        <end position="376"/>
    </location>
</feature>
<keyword evidence="8" id="KW-0813">Transport</keyword>
<gene>
    <name evidence="36" type="primary">ITSN1</name>
    <name evidence="36" type="synonym">itsn1</name>
</gene>
<evidence type="ECO:0000256" key="29">
    <source>
        <dbReference type="SAM" id="MobiDB-lite"/>
    </source>
</evidence>
<evidence type="ECO:0000259" key="31">
    <source>
        <dbReference type="PROSITE" id="PS50003"/>
    </source>
</evidence>
<dbReference type="Pfam" id="PF00018">
    <property type="entry name" value="SH3_1"/>
    <property type="match status" value="1"/>
</dbReference>
<evidence type="ECO:0000313" key="36">
    <source>
        <dbReference type="Ensembl" id="ENSOKIP00005033473.1"/>
    </source>
</evidence>
<evidence type="ECO:0000256" key="2">
    <source>
        <dbReference type="ARBA" id="ARBA00004236"/>
    </source>
</evidence>
<evidence type="ECO:0000256" key="10">
    <source>
        <dbReference type="ARBA" id="ARBA00022483"/>
    </source>
</evidence>
<dbReference type="CDD" id="cd13264">
    <property type="entry name" value="PH_ITSN"/>
    <property type="match status" value="1"/>
</dbReference>
<dbReference type="CDD" id="cd08375">
    <property type="entry name" value="C2_Intersectin"/>
    <property type="match status" value="1"/>
</dbReference>
<organism evidence="36 37">
    <name type="scientific">Oncorhynchus kisutch</name>
    <name type="common">Coho salmon</name>
    <name type="synonym">Salmo kisutch</name>
    <dbReference type="NCBI Taxonomy" id="8019"/>
    <lineage>
        <taxon>Eukaryota</taxon>
        <taxon>Metazoa</taxon>
        <taxon>Chordata</taxon>
        <taxon>Craniata</taxon>
        <taxon>Vertebrata</taxon>
        <taxon>Euteleostomi</taxon>
        <taxon>Actinopterygii</taxon>
        <taxon>Neopterygii</taxon>
        <taxon>Teleostei</taxon>
        <taxon>Protacanthopterygii</taxon>
        <taxon>Salmoniformes</taxon>
        <taxon>Salmonidae</taxon>
        <taxon>Salmoninae</taxon>
        <taxon>Oncorhynchus</taxon>
    </lineage>
</organism>
<dbReference type="InterPro" id="IPR036028">
    <property type="entry name" value="SH3-like_dom_sf"/>
</dbReference>
<evidence type="ECO:0000256" key="13">
    <source>
        <dbReference type="ARBA" id="ARBA00022599"/>
    </source>
</evidence>
<keyword evidence="24" id="KW-0966">Cell projection</keyword>
<evidence type="ECO:0000259" key="34">
    <source>
        <dbReference type="PROSITE" id="PS50031"/>
    </source>
</evidence>
<dbReference type="Pfam" id="PF00168">
    <property type="entry name" value="C2"/>
    <property type="match status" value="1"/>
</dbReference>
<dbReference type="CDD" id="cd00160">
    <property type="entry name" value="RhoGEF"/>
    <property type="match status" value="1"/>
</dbReference>
<dbReference type="InterPro" id="IPR011993">
    <property type="entry name" value="PH-like_dom_sf"/>
</dbReference>
<dbReference type="InterPro" id="IPR002048">
    <property type="entry name" value="EF_hand_dom"/>
</dbReference>
<keyword evidence="19" id="KW-0770">Synapse</keyword>
<dbReference type="InterPro" id="IPR001331">
    <property type="entry name" value="GDS_CDC24_CS"/>
</dbReference>
<dbReference type="GO" id="GO:0015031">
    <property type="term" value="P:protein transport"/>
    <property type="evidence" value="ECO:0007669"/>
    <property type="project" value="UniProtKB-KW"/>
</dbReference>
<feature type="domain" description="SH3" evidence="30">
    <location>
        <begin position="979"/>
        <end position="1038"/>
    </location>
</feature>
<dbReference type="PANTHER" id="PTHR46006">
    <property type="entry name" value="RHO GUANINE NUCLEOTIDE EXCHANGE FACTOR AT 64C, ISOFORM A"/>
    <property type="match status" value="1"/>
</dbReference>
<dbReference type="PROSITE" id="PS50010">
    <property type="entry name" value="DH_2"/>
    <property type="match status" value="1"/>
</dbReference>
<evidence type="ECO:0000256" key="6">
    <source>
        <dbReference type="ARBA" id="ARBA00004600"/>
    </source>
</evidence>
<keyword evidence="12" id="KW-0254">Endocytosis</keyword>
<dbReference type="PROSITE" id="PS50222">
    <property type="entry name" value="EF_HAND_2"/>
    <property type="match status" value="2"/>
</dbReference>
<dbReference type="InterPro" id="IPR018247">
    <property type="entry name" value="EF_Hand_1_Ca_BS"/>
</dbReference>
<dbReference type="GO" id="GO:0005905">
    <property type="term" value="C:clathrin-coated pit"/>
    <property type="evidence" value="ECO:0007669"/>
    <property type="project" value="UniProtKB-SubCell"/>
</dbReference>
<evidence type="ECO:0000256" key="17">
    <source>
        <dbReference type="ARBA" id="ARBA00022837"/>
    </source>
</evidence>
<comment type="subcellular location">
    <subcellularLocation>
        <location evidence="2">Cell membrane</location>
    </subcellularLocation>
    <subcellularLocation>
        <location evidence="5">Cell projection</location>
        <location evidence="5">Lamellipodium</location>
    </subcellularLocation>
    <subcellularLocation>
        <location evidence="4">Cytoplasm</location>
    </subcellularLocation>
    <subcellularLocation>
        <location evidence="6">Membrane</location>
        <location evidence="6">Clathrin-coated pit</location>
    </subcellularLocation>
    <subcellularLocation>
        <location evidence="3">Nucleus envelope</location>
    </subcellularLocation>
    <subcellularLocation>
        <location evidence="1">Recycling endosome</location>
    </subcellularLocation>
    <subcellularLocation>
        <location evidence="25">Synapse</location>
        <location evidence="25">Synaptosome</location>
    </subcellularLocation>
</comment>
<feature type="domain" description="SH3" evidence="30">
    <location>
        <begin position="913"/>
        <end position="977"/>
    </location>
</feature>
<dbReference type="InterPro" id="IPR035892">
    <property type="entry name" value="C2_domain_sf"/>
</dbReference>
<accession>A0A8C7M7K3</accession>
<dbReference type="GeneTree" id="ENSGT00940000157065"/>
<feature type="domain" description="EF-hand" evidence="35">
    <location>
        <begin position="222"/>
        <end position="257"/>
    </location>
</feature>
<evidence type="ECO:0000256" key="1">
    <source>
        <dbReference type="ARBA" id="ARBA00004172"/>
    </source>
</evidence>
<feature type="domain" description="EF-hand" evidence="35">
    <location>
        <begin position="54"/>
        <end position="89"/>
    </location>
</feature>
<dbReference type="SUPFAM" id="SSF50729">
    <property type="entry name" value="PH domain-like"/>
    <property type="match status" value="1"/>
</dbReference>
<dbReference type="SMART" id="SM00325">
    <property type="entry name" value="RhoGEF"/>
    <property type="match status" value="1"/>
</dbReference>
<evidence type="ECO:0000313" key="37">
    <source>
        <dbReference type="Proteomes" id="UP000694557"/>
    </source>
</evidence>
<dbReference type="Gene3D" id="1.20.900.10">
    <property type="entry name" value="Dbl homology (DH) domain"/>
    <property type="match status" value="1"/>
</dbReference>
<dbReference type="GO" id="GO:0006897">
    <property type="term" value="P:endocytosis"/>
    <property type="evidence" value="ECO:0007669"/>
    <property type="project" value="UniProtKB-KW"/>
</dbReference>
<dbReference type="SMART" id="SM00027">
    <property type="entry name" value="EH"/>
    <property type="match status" value="2"/>
</dbReference>
<dbReference type="SMART" id="SM00239">
    <property type="entry name" value="C2"/>
    <property type="match status" value="1"/>
</dbReference>
<dbReference type="Pfam" id="PF14604">
    <property type="entry name" value="SH3_9"/>
    <property type="match status" value="2"/>
</dbReference>
<dbReference type="PANTHER" id="PTHR46006:SF9">
    <property type="entry name" value="INTERSECTIN-1"/>
    <property type="match status" value="1"/>
</dbReference>
<keyword evidence="11" id="KW-0963">Cytoplasm</keyword>
<keyword evidence="21" id="KW-0472">Membrane</keyword>
<dbReference type="FunFam" id="2.60.40.150:FF:000029">
    <property type="entry name" value="Intersectin 1"/>
    <property type="match status" value="1"/>
</dbReference>
<keyword evidence="20 28" id="KW-0175">Coiled coil</keyword>
<dbReference type="SUPFAM" id="SSF47473">
    <property type="entry name" value="EF-hand"/>
    <property type="match status" value="2"/>
</dbReference>
<dbReference type="CDD" id="cd11989">
    <property type="entry name" value="SH3_Intersectin1_2"/>
    <property type="match status" value="1"/>
</dbReference>
<dbReference type="GO" id="GO:0005085">
    <property type="term" value="F:guanyl-nucleotide exchange factor activity"/>
    <property type="evidence" value="ECO:0007669"/>
    <property type="project" value="InterPro"/>
</dbReference>
<dbReference type="SUPFAM" id="SSF48065">
    <property type="entry name" value="DBL homology domain (DH-domain)"/>
    <property type="match status" value="1"/>
</dbReference>
<evidence type="ECO:0000256" key="5">
    <source>
        <dbReference type="ARBA" id="ARBA00004510"/>
    </source>
</evidence>
<dbReference type="FunFam" id="1.10.238.10:FF:000055">
    <property type="entry name" value="Intersectin-1 isoform 1"/>
    <property type="match status" value="1"/>
</dbReference>
<feature type="domain" description="SH3" evidence="30">
    <location>
        <begin position="841"/>
        <end position="899"/>
    </location>
</feature>
<dbReference type="InterPro" id="IPR035899">
    <property type="entry name" value="DBL_dom_sf"/>
</dbReference>
<dbReference type="FunFam" id="2.30.30.40:FF:000041">
    <property type="entry name" value="Intersectin 1"/>
    <property type="match status" value="1"/>
</dbReference>
<dbReference type="FunFam" id="1.20.900.10:FF:000011">
    <property type="entry name" value="Intersectin 1"/>
    <property type="match status" value="1"/>
</dbReference>
<feature type="domain" description="SH3" evidence="30">
    <location>
        <begin position="769"/>
        <end position="827"/>
    </location>
</feature>
<dbReference type="PROSITE" id="PS50031">
    <property type="entry name" value="EH"/>
    <property type="match status" value="2"/>
</dbReference>
<dbReference type="PROSITE" id="PS00018">
    <property type="entry name" value="EF_HAND_1"/>
    <property type="match status" value="2"/>
</dbReference>
<dbReference type="SMART" id="SM00054">
    <property type="entry name" value="EFh"/>
    <property type="match status" value="2"/>
</dbReference>
<dbReference type="InterPro" id="IPR000219">
    <property type="entry name" value="DH_dom"/>
</dbReference>
<dbReference type="SMART" id="SM00326">
    <property type="entry name" value="SH3"/>
    <property type="match status" value="5"/>
</dbReference>
<dbReference type="PROSITE" id="PS00741">
    <property type="entry name" value="DH_1"/>
    <property type="match status" value="1"/>
</dbReference>
<dbReference type="Pfam" id="PF12763">
    <property type="entry name" value="EH"/>
    <property type="match status" value="2"/>
</dbReference>
<evidence type="ECO:0000256" key="26">
    <source>
        <dbReference type="ARBA" id="ARBA00074966"/>
    </source>
</evidence>
<keyword evidence="9" id="KW-1003">Cell membrane</keyword>
<keyword evidence="22" id="KW-0168">Coated pit</keyword>
<evidence type="ECO:0000256" key="4">
    <source>
        <dbReference type="ARBA" id="ARBA00004496"/>
    </source>
</evidence>
<keyword evidence="37" id="KW-1185">Reference proteome</keyword>
<keyword evidence="15" id="KW-0677">Repeat</keyword>
<feature type="region of interest" description="Disordered" evidence="29">
    <location>
        <begin position="581"/>
        <end position="601"/>
    </location>
</feature>
<dbReference type="Gene3D" id="2.30.30.40">
    <property type="entry name" value="SH3 Domains"/>
    <property type="match status" value="5"/>
</dbReference>
<evidence type="ECO:0000259" key="33">
    <source>
        <dbReference type="PROSITE" id="PS50010"/>
    </source>
</evidence>
<evidence type="ECO:0000256" key="15">
    <source>
        <dbReference type="ARBA" id="ARBA00022737"/>
    </source>
</evidence>
<evidence type="ECO:0000256" key="7">
    <source>
        <dbReference type="ARBA" id="ARBA00022443"/>
    </source>
</evidence>
<dbReference type="GO" id="GO:0005509">
    <property type="term" value="F:calcium ion binding"/>
    <property type="evidence" value="ECO:0007669"/>
    <property type="project" value="InterPro"/>
</dbReference>
<protein>
    <recommendedName>
        <fullName evidence="26">Intersectin-1</fullName>
    </recommendedName>
</protein>
<dbReference type="SUPFAM" id="SSF49562">
    <property type="entry name" value="C2 domain (Calcium/lipid-binding domain, CaLB)"/>
    <property type="match status" value="1"/>
</dbReference>
<dbReference type="PRINTS" id="PR00452">
    <property type="entry name" value="SH3DOMAIN"/>
</dbReference>
<evidence type="ECO:0000256" key="19">
    <source>
        <dbReference type="ARBA" id="ARBA00023018"/>
    </source>
</evidence>
<feature type="domain" description="EH" evidence="34">
    <location>
        <begin position="21"/>
        <end position="110"/>
    </location>
</feature>
<feature type="domain" description="C2" evidence="32">
    <location>
        <begin position="1403"/>
        <end position="1519"/>
    </location>
</feature>
<evidence type="ECO:0000256" key="3">
    <source>
        <dbReference type="ARBA" id="ARBA00004259"/>
    </source>
</evidence>
<evidence type="ECO:0000259" key="35">
    <source>
        <dbReference type="PROSITE" id="PS50222"/>
    </source>
</evidence>
<dbReference type="InterPro" id="IPR000008">
    <property type="entry name" value="C2_dom"/>
</dbReference>
<dbReference type="FunFam" id="1.10.238.10:FF:000046">
    <property type="entry name" value="intersectin-1 isoform X2"/>
    <property type="match status" value="1"/>
</dbReference>
<keyword evidence="10" id="KW-0268">Exocytosis</keyword>
<dbReference type="InterPro" id="IPR001452">
    <property type="entry name" value="SH3_domain"/>
</dbReference>
<evidence type="ECO:0000256" key="14">
    <source>
        <dbReference type="ARBA" id="ARBA00022723"/>
    </source>
</evidence>
<evidence type="ECO:0000256" key="12">
    <source>
        <dbReference type="ARBA" id="ARBA00022583"/>
    </source>
</evidence>
<keyword evidence="7 27" id="KW-0728">SH3 domain</keyword>
<feature type="domain" description="SH3" evidence="30">
    <location>
        <begin position="649"/>
        <end position="710"/>
    </location>
</feature>
<dbReference type="GO" id="GO:0035556">
    <property type="term" value="P:intracellular signal transduction"/>
    <property type="evidence" value="ECO:0007669"/>
    <property type="project" value="InterPro"/>
</dbReference>
<feature type="coiled-coil region" evidence="28">
    <location>
        <begin position="484"/>
        <end position="535"/>
    </location>
</feature>
<proteinExistence type="predicted"/>
<evidence type="ECO:0000256" key="23">
    <source>
        <dbReference type="ARBA" id="ARBA00023242"/>
    </source>
</evidence>
<dbReference type="GO" id="GO:0035025">
    <property type="term" value="P:positive regulation of Rho protein signal transduction"/>
    <property type="evidence" value="ECO:0007669"/>
    <property type="project" value="TreeGrafter"/>
</dbReference>
<dbReference type="GO" id="GO:0005886">
    <property type="term" value="C:plasma membrane"/>
    <property type="evidence" value="ECO:0007669"/>
    <property type="project" value="UniProtKB-SubCell"/>
</dbReference>
<dbReference type="InterPro" id="IPR011992">
    <property type="entry name" value="EF-hand-dom_pair"/>
</dbReference>
<dbReference type="InterPro" id="IPR051480">
    <property type="entry name" value="Endocytic_GEF_Adapter"/>
</dbReference>